<comment type="caution">
    <text evidence="1">The sequence shown here is derived from an EMBL/GenBank/DDBJ whole genome shotgun (WGS) entry which is preliminary data.</text>
</comment>
<organism evidence="1 2">
    <name type="scientific">Selenomonas sputigena</name>
    <dbReference type="NCBI Taxonomy" id="69823"/>
    <lineage>
        <taxon>Bacteria</taxon>
        <taxon>Bacillati</taxon>
        <taxon>Bacillota</taxon>
        <taxon>Negativicutes</taxon>
        <taxon>Selenomonadales</taxon>
        <taxon>Selenomonadaceae</taxon>
        <taxon>Selenomonas</taxon>
    </lineage>
</organism>
<evidence type="ECO:0000313" key="1">
    <source>
        <dbReference type="EMBL" id="MEX5285089.1"/>
    </source>
</evidence>
<protein>
    <submittedName>
        <fullName evidence="1">Uncharacterized protein</fullName>
    </submittedName>
</protein>
<evidence type="ECO:0000313" key="2">
    <source>
        <dbReference type="Proteomes" id="UP001559623"/>
    </source>
</evidence>
<dbReference type="Proteomes" id="UP001559623">
    <property type="component" value="Unassembled WGS sequence"/>
</dbReference>
<dbReference type="RefSeq" id="WP_368846817.1">
    <property type="nucleotide sequence ID" value="NZ_CP194411.1"/>
</dbReference>
<dbReference type="EMBL" id="JARVLH010000003">
    <property type="protein sequence ID" value="MEX5285089.1"/>
    <property type="molecule type" value="Genomic_DNA"/>
</dbReference>
<reference evidence="1 2" key="1">
    <citation type="submission" date="2023-04" db="EMBL/GenBank/DDBJ databases">
        <title>Genome Sequence of Selenomonas sputigena ATCC 33150.</title>
        <authorList>
            <person name="Miller D.P."/>
            <person name="Anvari S."/>
            <person name="Polson S.W."/>
            <person name="Macdonald M."/>
            <person name="Mcdowell J.V."/>
        </authorList>
    </citation>
    <scope>NUCLEOTIDE SEQUENCE [LARGE SCALE GENOMIC DNA]</scope>
    <source>
        <strain evidence="1 2">ATCC 33150</strain>
    </source>
</reference>
<name>A0ABV3X4I5_9FIRM</name>
<gene>
    <name evidence="1" type="ORF">QCO44_05465</name>
</gene>
<sequence>MDRKNRVRTKPVDRGMLKALCRYIDKFWRPESEPLEEAPRAEAALTLELPQIQESLQESEKARAKSRADSEPQGKEKPIVFGLVGAGLFSSMAERLLKPEETCSQRLLRMIRERGLEEVAVYTKAGVDRKLFSKMRRKDYRPKAKTLYAFIIVLQLNLDDAADLLASAGYAFSPANKFDLAVRYFVEHGASDLDEVNDALYELGMETLP</sequence>
<keyword evidence="2" id="KW-1185">Reference proteome</keyword>
<accession>A0ABV3X4I5</accession>
<proteinExistence type="predicted"/>